<dbReference type="PRINTS" id="PR00455">
    <property type="entry name" value="HTHTETR"/>
</dbReference>
<dbReference type="GO" id="GO:0003677">
    <property type="term" value="F:DNA binding"/>
    <property type="evidence" value="ECO:0007669"/>
    <property type="project" value="UniProtKB-UniRule"/>
</dbReference>
<keyword evidence="1 2" id="KW-0238">DNA-binding</keyword>
<dbReference type="Gene3D" id="1.10.357.10">
    <property type="entry name" value="Tetracycline Repressor, domain 2"/>
    <property type="match status" value="1"/>
</dbReference>
<dbReference type="GeneID" id="303673364"/>
<gene>
    <name evidence="6" type="primary">yfiR</name>
    <name evidence="4" type="ORF">EG340_07520</name>
    <name evidence="6" type="ORF">NCTC13560_01928</name>
    <name evidence="5" type="ORF">SAMN05421682_11184</name>
</gene>
<dbReference type="PANTHER" id="PTHR30328:SF54">
    <property type="entry name" value="HTH-TYPE TRANSCRIPTIONAL REPRESSOR SCO4008"/>
    <property type="match status" value="1"/>
</dbReference>
<dbReference type="KEGG" id="cil:EG358_06605"/>
<dbReference type="EMBL" id="FTMF01000011">
    <property type="protein sequence ID" value="SIR02282.1"/>
    <property type="molecule type" value="Genomic_DNA"/>
</dbReference>
<dbReference type="EMBL" id="UFVS01000001">
    <property type="protein sequence ID" value="SUX43284.1"/>
    <property type="molecule type" value="Genomic_DNA"/>
</dbReference>
<evidence type="ECO:0000313" key="7">
    <source>
        <dbReference type="Proteomes" id="UP000185725"/>
    </source>
</evidence>
<dbReference type="SUPFAM" id="SSF46689">
    <property type="entry name" value="Homeodomain-like"/>
    <property type="match status" value="1"/>
</dbReference>
<protein>
    <submittedName>
        <fullName evidence="4">TetR/AcrR family transcriptional regulator</fullName>
    </submittedName>
    <submittedName>
        <fullName evidence="5">Transcriptional regulator, TetR family</fullName>
    </submittedName>
    <submittedName>
        <fullName evidence="6">Uncharacterized HTH-type transcriptional regulator yfiR</fullName>
    </submittedName>
</protein>
<evidence type="ECO:0000313" key="8">
    <source>
        <dbReference type="Proteomes" id="UP000255231"/>
    </source>
</evidence>
<dbReference type="Proteomes" id="UP000255231">
    <property type="component" value="Unassembled WGS sequence"/>
</dbReference>
<dbReference type="InterPro" id="IPR001647">
    <property type="entry name" value="HTH_TetR"/>
</dbReference>
<dbReference type="Proteomes" id="UP000185725">
    <property type="component" value="Unassembled WGS sequence"/>
</dbReference>
<organism evidence="6 8">
    <name type="scientific">Chryseobacterium indoltheticum</name>
    <dbReference type="NCBI Taxonomy" id="254"/>
    <lineage>
        <taxon>Bacteria</taxon>
        <taxon>Pseudomonadati</taxon>
        <taxon>Bacteroidota</taxon>
        <taxon>Flavobacteriia</taxon>
        <taxon>Flavobacteriales</taxon>
        <taxon>Weeksellaceae</taxon>
        <taxon>Chryseobacterium group</taxon>
        <taxon>Chryseobacterium</taxon>
    </lineage>
</organism>
<dbReference type="SUPFAM" id="SSF48498">
    <property type="entry name" value="Tetracyclin repressor-like, C-terminal domain"/>
    <property type="match status" value="1"/>
</dbReference>
<dbReference type="AlphaFoldDB" id="A0A381FA09"/>
<dbReference type="RefSeq" id="WP_076561791.1">
    <property type="nucleotide sequence ID" value="NZ_CAURFR010000112.1"/>
</dbReference>
<reference evidence="5 7" key="1">
    <citation type="submission" date="2017-01" db="EMBL/GenBank/DDBJ databases">
        <authorList>
            <person name="Varghese N."/>
            <person name="Submissions S."/>
        </authorList>
    </citation>
    <scope>NUCLEOTIDE SEQUENCE [LARGE SCALE GENOMIC DNA]</scope>
    <source>
        <strain evidence="5 7">ATCC 27950</strain>
    </source>
</reference>
<dbReference type="InterPro" id="IPR036271">
    <property type="entry name" value="Tet_transcr_reg_TetR-rel_C_sf"/>
</dbReference>
<evidence type="ECO:0000313" key="4">
    <source>
        <dbReference type="EMBL" id="AZA60900.1"/>
    </source>
</evidence>
<sequence>MISKEENILFAAEKLFAENGFQGTSTREISKAANVNISMISYYFGSKEKLYEKLVEYRMQEGQFFSKDILERTDIDEWEKIQKIVDQFAGRVRHNKCFYRIMQREQLYTENPQIVQFLKETKMSFISMYSKILESGIQKGIFTKNPPIYLLHSTVSGTLFYASNAKEMYKEFLNNTEDEEAFEEKYYSELNKHIKHILKDLLGYEENK</sequence>
<dbReference type="InterPro" id="IPR009057">
    <property type="entry name" value="Homeodomain-like_sf"/>
</dbReference>
<dbReference type="Pfam" id="PF17938">
    <property type="entry name" value="TetR_C_29"/>
    <property type="match status" value="1"/>
</dbReference>
<dbReference type="Pfam" id="PF00440">
    <property type="entry name" value="TetR_N"/>
    <property type="match status" value="1"/>
</dbReference>
<dbReference type="OrthoDB" id="9789566at2"/>
<dbReference type="Proteomes" id="UP000269076">
    <property type="component" value="Chromosome"/>
</dbReference>
<keyword evidence="7" id="KW-1185">Reference proteome</keyword>
<proteinExistence type="predicted"/>
<dbReference type="PANTHER" id="PTHR30328">
    <property type="entry name" value="TRANSCRIPTIONAL REPRESSOR"/>
    <property type="match status" value="1"/>
</dbReference>
<dbReference type="InterPro" id="IPR041474">
    <property type="entry name" value="NicS_C"/>
</dbReference>
<feature type="DNA-binding region" description="H-T-H motif" evidence="2">
    <location>
        <begin position="25"/>
        <end position="44"/>
    </location>
</feature>
<reference evidence="4 9" key="3">
    <citation type="submission" date="2018-11" db="EMBL/GenBank/DDBJ databases">
        <title>Proposal to divide the Flavobacteriaceae and reorganize its genera based on Amino Acid Identity values calculated from whole genome sequences.</title>
        <authorList>
            <person name="Nicholson A.C."/>
            <person name="Gulvik C.A."/>
            <person name="Whitney A.M."/>
            <person name="Humrighouse B.W."/>
            <person name="Bell M."/>
            <person name="Holmes B."/>
            <person name="Steigerwalt A."/>
            <person name="Villarma A."/>
            <person name="Sheth M."/>
            <person name="Batra D."/>
            <person name="Pryor J."/>
            <person name="Bernardet J.-F."/>
            <person name="Hugo C."/>
            <person name="Kampfer P."/>
            <person name="Newman J."/>
            <person name="Mcquiston J.R."/>
        </authorList>
    </citation>
    <scope>NUCLEOTIDE SEQUENCE [LARGE SCALE GENOMIC DNA]</scope>
    <source>
        <strain evidence="4 9">G0211</strain>
    </source>
</reference>
<evidence type="ECO:0000313" key="9">
    <source>
        <dbReference type="Proteomes" id="UP000269076"/>
    </source>
</evidence>
<evidence type="ECO:0000313" key="5">
    <source>
        <dbReference type="EMBL" id="SIR02282.1"/>
    </source>
</evidence>
<name>A0A381FA09_9FLAO</name>
<dbReference type="InterPro" id="IPR050109">
    <property type="entry name" value="HTH-type_TetR-like_transc_reg"/>
</dbReference>
<evidence type="ECO:0000313" key="6">
    <source>
        <dbReference type="EMBL" id="SUX43284.1"/>
    </source>
</evidence>
<evidence type="ECO:0000256" key="2">
    <source>
        <dbReference type="PROSITE-ProRule" id="PRU00335"/>
    </source>
</evidence>
<dbReference type="PROSITE" id="PS50977">
    <property type="entry name" value="HTH_TETR_2"/>
    <property type="match status" value="1"/>
</dbReference>
<accession>A0A381FA09</accession>
<evidence type="ECO:0000259" key="3">
    <source>
        <dbReference type="PROSITE" id="PS50977"/>
    </source>
</evidence>
<evidence type="ECO:0000256" key="1">
    <source>
        <dbReference type="ARBA" id="ARBA00023125"/>
    </source>
</evidence>
<reference evidence="6 8" key="2">
    <citation type="submission" date="2018-06" db="EMBL/GenBank/DDBJ databases">
        <authorList>
            <consortium name="Pathogen Informatics"/>
            <person name="Doyle S."/>
        </authorList>
    </citation>
    <scope>NUCLEOTIDE SEQUENCE [LARGE SCALE GENOMIC DNA]</scope>
    <source>
        <strain evidence="6 8">NCTC13560</strain>
    </source>
</reference>
<dbReference type="EMBL" id="CP033928">
    <property type="protein sequence ID" value="AZA60900.1"/>
    <property type="molecule type" value="Genomic_DNA"/>
</dbReference>
<feature type="domain" description="HTH tetR-type" evidence="3">
    <location>
        <begin position="2"/>
        <end position="62"/>
    </location>
</feature>